<evidence type="ECO:0000313" key="1">
    <source>
        <dbReference type="EMBL" id="MCY9279116.1"/>
    </source>
</evidence>
<dbReference type="AlphaFoldDB" id="A0AA90IR74"/>
<dbReference type="Pfam" id="PF17277">
    <property type="entry name" value="DUF5342"/>
    <property type="match status" value="1"/>
</dbReference>
<dbReference type="PIRSF" id="PIRSF037692">
    <property type="entry name" value="UCP037692"/>
    <property type="match status" value="1"/>
</dbReference>
<gene>
    <name evidence="1" type="ORF">MOE73_03385</name>
</gene>
<dbReference type="Proteomes" id="UP001066455">
    <property type="component" value="Unassembled WGS sequence"/>
</dbReference>
<protein>
    <submittedName>
        <fullName evidence="1">YheE family protein</fullName>
    </submittedName>
</protein>
<accession>A0AA90IR74</accession>
<dbReference type="InterPro" id="IPR017263">
    <property type="entry name" value="UCP037692"/>
</dbReference>
<dbReference type="EMBL" id="JALAXI010000003">
    <property type="protein sequence ID" value="MCY9279116.1"/>
    <property type="molecule type" value="Genomic_DNA"/>
</dbReference>
<evidence type="ECO:0000313" key="2">
    <source>
        <dbReference type="Proteomes" id="UP001066455"/>
    </source>
</evidence>
<proteinExistence type="predicted"/>
<sequence length="72" mass="8716">MALMISHFQWKPLFKKERLPGWKISFYHKGIHYEGIYHKSGEIEWGSTYPPHDDEPSLKSEIHELMLFHIYE</sequence>
<dbReference type="GeneID" id="92862368"/>
<organism evidence="1 2">
    <name type="scientific">Bacillus haynesii</name>
    <dbReference type="NCBI Taxonomy" id="1925021"/>
    <lineage>
        <taxon>Bacteria</taxon>
        <taxon>Bacillati</taxon>
        <taxon>Bacillota</taxon>
        <taxon>Bacilli</taxon>
        <taxon>Bacillales</taxon>
        <taxon>Bacillaceae</taxon>
        <taxon>Bacillus</taxon>
    </lineage>
</organism>
<comment type="caution">
    <text evidence="1">The sequence shown here is derived from an EMBL/GenBank/DDBJ whole genome shotgun (WGS) entry which is preliminary data.</text>
</comment>
<dbReference type="RefSeq" id="WP_170865385.1">
    <property type="nucleotide sequence ID" value="NZ_AZYP01000076.1"/>
</dbReference>
<name>A0AA90IR74_9BACI</name>
<reference evidence="1" key="1">
    <citation type="submission" date="2022-02" db="EMBL/GenBank/DDBJ databases">
        <title>Crop Bioprotection Bacillus Genome Sequencing.</title>
        <authorList>
            <person name="Dunlap C."/>
        </authorList>
    </citation>
    <scope>NUCLEOTIDE SEQUENCE</scope>
    <source>
        <strain evidence="1">T20C14</strain>
    </source>
</reference>